<dbReference type="eggNOG" id="COG1309">
    <property type="taxonomic scope" value="Bacteria"/>
</dbReference>
<keyword evidence="2 4" id="KW-0238">DNA-binding</keyword>
<feature type="domain" description="HTH tetR-type" evidence="5">
    <location>
        <begin position="10"/>
        <end position="70"/>
    </location>
</feature>
<dbReference type="AlphaFoldDB" id="H1D2E7"/>
<dbReference type="RefSeq" id="WP_008860315.1">
    <property type="nucleotide sequence ID" value="NZ_JH591189.1"/>
</dbReference>
<name>H1D2E7_9FIRM</name>
<keyword evidence="7" id="KW-1185">Reference proteome</keyword>
<keyword evidence="3" id="KW-0804">Transcription</keyword>
<dbReference type="InterPro" id="IPR009057">
    <property type="entry name" value="Homeodomain-like_sf"/>
</dbReference>
<dbReference type="Gene3D" id="1.10.357.10">
    <property type="entry name" value="Tetracycline Repressor, domain 2"/>
    <property type="match status" value="1"/>
</dbReference>
<feature type="DNA-binding region" description="H-T-H motif" evidence="4">
    <location>
        <begin position="33"/>
        <end position="52"/>
    </location>
</feature>
<evidence type="ECO:0000256" key="4">
    <source>
        <dbReference type="PROSITE-ProRule" id="PRU00335"/>
    </source>
</evidence>
<dbReference type="Proteomes" id="UP000003277">
    <property type="component" value="Unassembled WGS sequence"/>
</dbReference>
<sequence>MSEKRAVHMKGIRNQILRTAEKLFLTQGYKTTTIRQIVQESGITSGSIYNIFEDKEHLFSALVDEFLTNAKAKIDKALEGQPAENRMVGLLGMELYITEKNPVVRELMCAFHTSPFLMETVIKRHSTLAEEVWAGRRHPRNSKLSTAILLSEGAVSSYVISFDFSQKLDYSEIRRKVVLCILRNMGLEARESSRLVQYMEDHEALWLDLANQVLNHSGETPEA</sequence>
<proteinExistence type="predicted"/>
<organism evidence="6 7">
    <name type="scientific">Dialister succinatiphilus YIT 11850</name>
    <dbReference type="NCBI Taxonomy" id="742743"/>
    <lineage>
        <taxon>Bacteria</taxon>
        <taxon>Bacillati</taxon>
        <taxon>Bacillota</taxon>
        <taxon>Negativicutes</taxon>
        <taxon>Veillonellales</taxon>
        <taxon>Veillonellaceae</taxon>
        <taxon>Dialister</taxon>
    </lineage>
</organism>
<evidence type="ECO:0000313" key="7">
    <source>
        <dbReference type="Proteomes" id="UP000003277"/>
    </source>
</evidence>
<dbReference type="PANTHER" id="PTHR47506:SF1">
    <property type="entry name" value="HTH-TYPE TRANSCRIPTIONAL REGULATOR YJDC"/>
    <property type="match status" value="1"/>
</dbReference>
<evidence type="ECO:0000256" key="2">
    <source>
        <dbReference type="ARBA" id="ARBA00023125"/>
    </source>
</evidence>
<dbReference type="PROSITE" id="PS50977">
    <property type="entry name" value="HTH_TETR_2"/>
    <property type="match status" value="1"/>
</dbReference>
<protein>
    <recommendedName>
        <fullName evidence="5">HTH tetR-type domain-containing protein</fullName>
    </recommendedName>
</protein>
<dbReference type="OrthoDB" id="9785164at2"/>
<evidence type="ECO:0000313" key="6">
    <source>
        <dbReference type="EMBL" id="EHO62287.1"/>
    </source>
</evidence>
<evidence type="ECO:0000256" key="1">
    <source>
        <dbReference type="ARBA" id="ARBA00023015"/>
    </source>
</evidence>
<dbReference type="GO" id="GO:0003677">
    <property type="term" value="F:DNA binding"/>
    <property type="evidence" value="ECO:0007669"/>
    <property type="project" value="UniProtKB-UniRule"/>
</dbReference>
<gene>
    <name evidence="6" type="ORF">HMPREF9453_01821</name>
</gene>
<dbReference type="Pfam" id="PF00440">
    <property type="entry name" value="TetR_N"/>
    <property type="match status" value="1"/>
</dbReference>
<comment type="caution">
    <text evidence="6">The sequence shown here is derived from an EMBL/GenBank/DDBJ whole genome shotgun (WGS) entry which is preliminary data.</text>
</comment>
<reference evidence="6 7" key="1">
    <citation type="submission" date="2011-11" db="EMBL/GenBank/DDBJ databases">
        <title>The Genome Sequence of Dialister succinatiphilus YIT 11850.</title>
        <authorList>
            <consortium name="The Broad Institute Genome Sequencing Platform"/>
            <person name="Earl A."/>
            <person name="Ward D."/>
            <person name="Feldgarden M."/>
            <person name="Gevers D."/>
            <person name="Morotomi M."/>
            <person name="Young S.K."/>
            <person name="Zeng Q."/>
            <person name="Gargeya S."/>
            <person name="Fitzgerald M."/>
            <person name="Haas B."/>
            <person name="Abouelleil A."/>
            <person name="Alvarado L."/>
            <person name="Arachchi H.M."/>
            <person name="Berlin A."/>
            <person name="Brown A."/>
            <person name="Chapman S.B."/>
            <person name="Dunbar C."/>
            <person name="Gearin G."/>
            <person name="Goldberg J."/>
            <person name="Griggs A."/>
            <person name="Gujja S."/>
            <person name="Heiman D."/>
            <person name="Howarth C."/>
            <person name="Lui A."/>
            <person name="MacDonald P.J.P."/>
            <person name="Montmayeur A."/>
            <person name="Murphy C."/>
            <person name="Neiman D."/>
            <person name="Pearson M."/>
            <person name="Priest M."/>
            <person name="Roberts A."/>
            <person name="Saif S."/>
            <person name="Shea T."/>
            <person name="Sisk P."/>
            <person name="Stolte C."/>
            <person name="Sykes S."/>
            <person name="Wortman J."/>
            <person name="Nusbaum C."/>
            <person name="Birren B."/>
        </authorList>
    </citation>
    <scope>NUCLEOTIDE SEQUENCE [LARGE SCALE GENOMIC DNA]</scope>
    <source>
        <strain evidence="6 7">YIT 11850</strain>
    </source>
</reference>
<dbReference type="EMBL" id="ADLT01000058">
    <property type="protein sequence ID" value="EHO62287.1"/>
    <property type="molecule type" value="Genomic_DNA"/>
</dbReference>
<dbReference type="InterPro" id="IPR001647">
    <property type="entry name" value="HTH_TetR"/>
</dbReference>
<dbReference type="HOGENOM" id="CLU_1223595_0_0_9"/>
<dbReference type="SUPFAM" id="SSF46689">
    <property type="entry name" value="Homeodomain-like"/>
    <property type="match status" value="1"/>
</dbReference>
<dbReference type="PANTHER" id="PTHR47506">
    <property type="entry name" value="TRANSCRIPTIONAL REGULATORY PROTEIN"/>
    <property type="match status" value="1"/>
</dbReference>
<evidence type="ECO:0000256" key="3">
    <source>
        <dbReference type="ARBA" id="ARBA00023163"/>
    </source>
</evidence>
<keyword evidence="1" id="KW-0805">Transcription regulation</keyword>
<dbReference type="PRINTS" id="PR00455">
    <property type="entry name" value="HTHTETR"/>
</dbReference>
<accession>H1D2E7</accession>
<evidence type="ECO:0000259" key="5">
    <source>
        <dbReference type="PROSITE" id="PS50977"/>
    </source>
</evidence>
<dbReference type="PATRIC" id="fig|742743.3.peg.1852"/>